<organism evidence="2">
    <name type="scientific">uncultured Frankineae bacterium</name>
    <dbReference type="NCBI Taxonomy" id="437475"/>
    <lineage>
        <taxon>Bacteria</taxon>
        <taxon>Bacillati</taxon>
        <taxon>Actinomycetota</taxon>
        <taxon>Actinomycetes</taxon>
        <taxon>Frankiales</taxon>
        <taxon>environmental samples</taxon>
    </lineage>
</organism>
<proteinExistence type="predicted"/>
<feature type="compositionally biased region" description="Basic residues" evidence="1">
    <location>
        <begin position="118"/>
        <end position="127"/>
    </location>
</feature>
<dbReference type="GO" id="GO:0017061">
    <property type="term" value="F:S-methyl-5-thioadenosine phosphorylase activity"/>
    <property type="evidence" value="ECO:0007669"/>
    <property type="project" value="UniProtKB-EC"/>
</dbReference>
<feature type="compositionally biased region" description="Basic residues" evidence="1">
    <location>
        <begin position="254"/>
        <end position="267"/>
    </location>
</feature>
<keyword evidence="2" id="KW-0808">Transferase</keyword>
<dbReference type="EMBL" id="CADCUB010000125">
    <property type="protein sequence ID" value="CAA9345143.1"/>
    <property type="molecule type" value="Genomic_DNA"/>
</dbReference>
<feature type="non-terminal residue" evidence="2">
    <location>
        <position position="267"/>
    </location>
</feature>
<feature type="non-terminal residue" evidence="2">
    <location>
        <position position="1"/>
    </location>
</feature>
<feature type="compositionally biased region" description="Basic residues" evidence="1">
    <location>
        <begin position="1"/>
        <end position="19"/>
    </location>
</feature>
<dbReference type="AlphaFoldDB" id="A0A6J4LYT6"/>
<reference evidence="2" key="1">
    <citation type="submission" date="2020-02" db="EMBL/GenBank/DDBJ databases">
        <authorList>
            <person name="Meier V. D."/>
        </authorList>
    </citation>
    <scope>NUCLEOTIDE SEQUENCE</scope>
    <source>
        <strain evidence="2">AVDCRST_MAG07</strain>
    </source>
</reference>
<feature type="compositionally biased region" description="Basic residues" evidence="1">
    <location>
        <begin position="85"/>
        <end position="111"/>
    </location>
</feature>
<protein>
    <submittedName>
        <fullName evidence="2">5'-methylthioadenosine phosphorylase</fullName>
        <ecNumber evidence="2">2.4.2.28</ecNumber>
    </submittedName>
</protein>
<accession>A0A6J4LYT6</accession>
<feature type="region of interest" description="Disordered" evidence="1">
    <location>
        <begin position="1"/>
        <end position="267"/>
    </location>
</feature>
<keyword evidence="2" id="KW-0328">Glycosyltransferase</keyword>
<evidence type="ECO:0000256" key="1">
    <source>
        <dbReference type="SAM" id="MobiDB-lite"/>
    </source>
</evidence>
<gene>
    <name evidence="2" type="ORF">AVDCRST_MAG07-2621</name>
</gene>
<feature type="compositionally biased region" description="Low complexity" evidence="1">
    <location>
        <begin position="167"/>
        <end position="176"/>
    </location>
</feature>
<name>A0A6J4LYT6_9ACTN</name>
<sequence length="267" mass="28557">GRACRDRRHRRLRALRPARRPGPGPGRDALRPAERGGRAGHGRRPTGGVPAAPRRRPPLPAAPHPVPGERLGAGEPGRAAGAGTVRRRQPVPRARTRHAGRLRPARRPHLRPRADVPRHRRGARPVRRPLLPGRPPDGPRRRAGRPMAGGRRGHDGRRRGTALLDPRGVAVVRRAGLVGGQHDRPPRGGAVPRAGALLHGGRARHRPRRRAGGRDASDAGGGLPGVRGEHRAAALAAARGRRHAAAGPGLPVRPRPRRHRPRAGPAL</sequence>
<dbReference type="EC" id="2.4.2.28" evidence="2"/>
<feature type="compositionally biased region" description="Basic residues" evidence="1">
    <location>
        <begin position="201"/>
        <end position="211"/>
    </location>
</feature>
<evidence type="ECO:0000313" key="2">
    <source>
        <dbReference type="EMBL" id="CAA9345143.1"/>
    </source>
</evidence>
<feature type="compositionally biased region" description="Basic and acidic residues" evidence="1">
    <location>
        <begin position="28"/>
        <end position="37"/>
    </location>
</feature>